<dbReference type="AlphaFoldDB" id="A0A9D4XL61"/>
<protein>
    <submittedName>
        <fullName evidence="2">Uncharacterized protein</fullName>
    </submittedName>
</protein>
<accession>A0A9D4XL61</accession>
<dbReference type="EMBL" id="JAMSHJ010000004">
    <property type="protein sequence ID" value="KAI5420925.1"/>
    <property type="molecule type" value="Genomic_DNA"/>
</dbReference>
<dbReference type="PANTHER" id="PTHR24006:SF690">
    <property type="entry name" value="UBIQUITIN CARBOXYL-TERMINAL HYDROLASE 17"/>
    <property type="match status" value="1"/>
</dbReference>
<feature type="region of interest" description="Disordered" evidence="1">
    <location>
        <begin position="79"/>
        <end position="181"/>
    </location>
</feature>
<dbReference type="Gramene" id="Psat04G0468000-T1">
    <property type="protein sequence ID" value="KAI5420925.1"/>
    <property type="gene ID" value="KIW84_044680"/>
</dbReference>
<comment type="caution">
    <text evidence="2">The sequence shown here is derived from an EMBL/GenBank/DDBJ whole genome shotgun (WGS) entry which is preliminary data.</text>
</comment>
<dbReference type="InterPro" id="IPR038765">
    <property type="entry name" value="Papain-like_cys_pep_sf"/>
</dbReference>
<feature type="compositionally biased region" description="Polar residues" evidence="1">
    <location>
        <begin position="96"/>
        <end position="110"/>
    </location>
</feature>
<dbReference type="SUPFAM" id="SSF54001">
    <property type="entry name" value="Cysteine proteinases"/>
    <property type="match status" value="1"/>
</dbReference>
<proteinExistence type="predicted"/>
<dbReference type="InterPro" id="IPR050164">
    <property type="entry name" value="Peptidase_C19"/>
</dbReference>
<dbReference type="Gene3D" id="3.90.70.10">
    <property type="entry name" value="Cysteine proteinases"/>
    <property type="match status" value="1"/>
</dbReference>
<dbReference type="GO" id="GO:0005634">
    <property type="term" value="C:nucleus"/>
    <property type="evidence" value="ECO:0007669"/>
    <property type="project" value="TreeGrafter"/>
</dbReference>
<evidence type="ECO:0000256" key="1">
    <source>
        <dbReference type="SAM" id="MobiDB-lite"/>
    </source>
</evidence>
<keyword evidence="3" id="KW-1185">Reference proteome</keyword>
<name>A0A9D4XL61_PEA</name>
<gene>
    <name evidence="2" type="ORF">KIW84_044680</name>
</gene>
<dbReference type="GO" id="GO:0005829">
    <property type="term" value="C:cytosol"/>
    <property type="evidence" value="ECO:0007669"/>
    <property type="project" value="TreeGrafter"/>
</dbReference>
<organism evidence="2 3">
    <name type="scientific">Pisum sativum</name>
    <name type="common">Garden pea</name>
    <name type="synonym">Lathyrus oleraceus</name>
    <dbReference type="NCBI Taxonomy" id="3888"/>
    <lineage>
        <taxon>Eukaryota</taxon>
        <taxon>Viridiplantae</taxon>
        <taxon>Streptophyta</taxon>
        <taxon>Embryophyta</taxon>
        <taxon>Tracheophyta</taxon>
        <taxon>Spermatophyta</taxon>
        <taxon>Magnoliopsida</taxon>
        <taxon>eudicotyledons</taxon>
        <taxon>Gunneridae</taxon>
        <taxon>Pentapetalae</taxon>
        <taxon>rosids</taxon>
        <taxon>fabids</taxon>
        <taxon>Fabales</taxon>
        <taxon>Fabaceae</taxon>
        <taxon>Papilionoideae</taxon>
        <taxon>50 kb inversion clade</taxon>
        <taxon>NPAAA clade</taxon>
        <taxon>Hologalegina</taxon>
        <taxon>IRL clade</taxon>
        <taxon>Fabeae</taxon>
        <taxon>Lathyrus</taxon>
    </lineage>
</organism>
<evidence type="ECO:0000313" key="3">
    <source>
        <dbReference type="Proteomes" id="UP001058974"/>
    </source>
</evidence>
<reference evidence="2 3" key="1">
    <citation type="journal article" date="2022" name="Nat. Genet.">
        <title>Improved pea reference genome and pan-genome highlight genomic features and evolutionary characteristics.</title>
        <authorList>
            <person name="Yang T."/>
            <person name="Liu R."/>
            <person name="Luo Y."/>
            <person name="Hu S."/>
            <person name="Wang D."/>
            <person name="Wang C."/>
            <person name="Pandey M.K."/>
            <person name="Ge S."/>
            <person name="Xu Q."/>
            <person name="Li N."/>
            <person name="Li G."/>
            <person name="Huang Y."/>
            <person name="Saxena R.K."/>
            <person name="Ji Y."/>
            <person name="Li M."/>
            <person name="Yan X."/>
            <person name="He Y."/>
            <person name="Liu Y."/>
            <person name="Wang X."/>
            <person name="Xiang C."/>
            <person name="Varshney R.K."/>
            <person name="Ding H."/>
            <person name="Gao S."/>
            <person name="Zong X."/>
        </authorList>
    </citation>
    <scope>NUCLEOTIDE SEQUENCE [LARGE SCALE GENOMIC DNA]</scope>
    <source>
        <strain evidence="2 3">cv. Zhongwan 6</strain>
    </source>
</reference>
<dbReference type="Proteomes" id="UP001058974">
    <property type="component" value="Chromosome 4"/>
</dbReference>
<dbReference type="GO" id="GO:0004843">
    <property type="term" value="F:cysteine-type deubiquitinase activity"/>
    <property type="evidence" value="ECO:0007669"/>
    <property type="project" value="TreeGrafter"/>
</dbReference>
<dbReference type="GO" id="GO:0016579">
    <property type="term" value="P:protein deubiquitination"/>
    <property type="evidence" value="ECO:0007669"/>
    <property type="project" value="TreeGrafter"/>
</dbReference>
<evidence type="ECO:0000313" key="2">
    <source>
        <dbReference type="EMBL" id="KAI5420925.1"/>
    </source>
</evidence>
<feature type="compositionally biased region" description="Basic and acidic residues" evidence="1">
    <location>
        <begin position="113"/>
        <end position="124"/>
    </location>
</feature>
<dbReference type="PANTHER" id="PTHR24006">
    <property type="entry name" value="UBIQUITIN CARBOXYL-TERMINAL HYDROLASE"/>
    <property type="match status" value="1"/>
</dbReference>
<sequence>MYERMMDLTVEIGGNIETLEEALGQFTTPEILDKDNKYNCGRCKSYEKAKKKLPILEASNIRSIALKQFKSEHPATIPEFNHPVAEESFESGEFPQGQNEDVSEAQNDNEISVGKDEESKDPLHLDGTSQDELQVDKTGISVENLDQPGQTKMMSDAVQKDHSEIDNQQSTLRLSSWRACI</sequence>